<keyword evidence="2" id="KW-0812">Transmembrane</keyword>
<dbReference type="EMBL" id="WVTA01000004">
    <property type="protein sequence ID" value="KAK3214129.1"/>
    <property type="molecule type" value="Genomic_DNA"/>
</dbReference>
<protein>
    <submittedName>
        <fullName evidence="3">Uncharacterized protein</fullName>
    </submittedName>
</protein>
<comment type="caution">
    <text evidence="3">The sequence shown here is derived from an EMBL/GenBank/DDBJ whole genome shotgun (WGS) entry which is preliminary data.</text>
</comment>
<dbReference type="PANTHER" id="PTHR38791">
    <property type="entry name" value="ZN(II)2CYS6 TRANSCRIPTION FACTOR (EUROFUNG)-RELATED-RELATED"/>
    <property type="match status" value="1"/>
</dbReference>
<reference evidence="3 4" key="1">
    <citation type="submission" date="2021-02" db="EMBL/GenBank/DDBJ databases">
        <title>Genome assembly of Pseudopithomyces chartarum.</title>
        <authorList>
            <person name="Jauregui R."/>
            <person name="Singh J."/>
            <person name="Voisey C."/>
        </authorList>
    </citation>
    <scope>NUCLEOTIDE SEQUENCE [LARGE SCALE GENOMIC DNA]</scope>
    <source>
        <strain evidence="3 4">AGR01</strain>
    </source>
</reference>
<dbReference type="AlphaFoldDB" id="A0AAN6M0N7"/>
<evidence type="ECO:0000256" key="1">
    <source>
        <dbReference type="SAM" id="MobiDB-lite"/>
    </source>
</evidence>
<feature type="transmembrane region" description="Helical" evidence="2">
    <location>
        <begin position="44"/>
        <end position="64"/>
    </location>
</feature>
<keyword evidence="2" id="KW-1133">Transmembrane helix</keyword>
<dbReference type="Proteomes" id="UP001280581">
    <property type="component" value="Unassembled WGS sequence"/>
</dbReference>
<sequence length="718" mass="82141">MHSKIRYCDLRTSLDEKDEFDLPHQEESTSDDNDQFQPKNNKRAIRAIAAFAALVLYTAVIAAIPRTLQILHTHNHPFNHTDLAHGSCGNSPSEAEALGCKFDIMYWGWLHPNCYNETESRIWEQKYGPWPWKKRSPNSDPWKNEDVPRDELKYETAVFATDHYHWAHCLYSFKMVHMAALKGHAMATTEARPKQSQPLLKLAIECTSDGHPSFSPNSRDGSVTMPNIGRPSQACMTCLSCNWKTNLAFRRQNDWAERSVTRRVKQAQVLRGETSFRGSAGSWLYPLFTQAIPDMESCALQRFYREYAYTSGTFPFMYLVAPLFEETSTPECFYSAVRAVSLATTSKQLRRYEMMQRARKHYSQALRHLKIALGDPEIVKHDGVLLALCLLCLPPYGMFGGFEYTLTATSTESKEHKRLSRIHSEGRLAVVRLRGPQQLHTKTGRNLFVLFYHQQLIWSFNDCGSLLAEFPEWVRKWYPDTPVARLELLMHSVSGLTSEIREAVSKRQTTLIESLVERGQKLEDSLATAVQHHLFQSWPDQEDVLGRITGRDRLMDLPQESEFNFEDLPDNIEIYVNIIKSLMANSFRATRIHLIFALNHAITYLISNGNRDPYMHALPGRFILVLQQIAEAICSDVPIAIGDCGGQQHDRCDTTVLKDPSCHCSTHVYGRAIRAWVMKFPLQSAIAIPCISEDVRERLEVILRHAKHIVGTDLDDKH</sequence>
<evidence type="ECO:0000256" key="2">
    <source>
        <dbReference type="SAM" id="Phobius"/>
    </source>
</evidence>
<keyword evidence="4" id="KW-1185">Reference proteome</keyword>
<evidence type="ECO:0000313" key="3">
    <source>
        <dbReference type="EMBL" id="KAK3214129.1"/>
    </source>
</evidence>
<feature type="region of interest" description="Disordered" evidence="1">
    <location>
        <begin position="19"/>
        <end position="38"/>
    </location>
</feature>
<evidence type="ECO:0000313" key="4">
    <source>
        <dbReference type="Proteomes" id="UP001280581"/>
    </source>
</evidence>
<dbReference type="InterPro" id="IPR053175">
    <property type="entry name" value="DHMBA_Reg_Transcription_Factor"/>
</dbReference>
<accession>A0AAN6M0N7</accession>
<proteinExistence type="predicted"/>
<name>A0AAN6M0N7_9PLEO</name>
<organism evidence="3 4">
    <name type="scientific">Pseudopithomyces chartarum</name>
    <dbReference type="NCBI Taxonomy" id="1892770"/>
    <lineage>
        <taxon>Eukaryota</taxon>
        <taxon>Fungi</taxon>
        <taxon>Dikarya</taxon>
        <taxon>Ascomycota</taxon>
        <taxon>Pezizomycotina</taxon>
        <taxon>Dothideomycetes</taxon>
        <taxon>Pleosporomycetidae</taxon>
        <taxon>Pleosporales</taxon>
        <taxon>Massarineae</taxon>
        <taxon>Didymosphaeriaceae</taxon>
        <taxon>Pseudopithomyces</taxon>
    </lineage>
</organism>
<keyword evidence="2" id="KW-0472">Membrane</keyword>
<gene>
    <name evidence="3" type="ORF">GRF29_28g2123297</name>
</gene>